<proteinExistence type="predicted"/>
<dbReference type="SUPFAM" id="SSF56436">
    <property type="entry name" value="C-type lectin-like"/>
    <property type="match status" value="1"/>
</dbReference>
<evidence type="ECO:0000313" key="4">
    <source>
        <dbReference type="Proteomes" id="UP000239326"/>
    </source>
</evidence>
<dbReference type="Gene3D" id="3.90.1580.10">
    <property type="entry name" value="paralog of FGE (formylglycine-generating enzyme)"/>
    <property type="match status" value="2"/>
</dbReference>
<dbReference type="InterPro" id="IPR030809">
    <property type="entry name" value="EgtB_signatur"/>
</dbReference>
<dbReference type="PANTHER" id="PTHR23150">
    <property type="entry name" value="SULFATASE MODIFYING FACTOR 1, 2"/>
    <property type="match status" value="1"/>
</dbReference>
<feature type="domain" description="Sulfatase-modifying factor enzyme-like" evidence="2">
    <location>
        <begin position="351"/>
        <end position="418"/>
    </location>
</feature>
<dbReference type="NCBIfam" id="TIGR04373">
    <property type="entry name" value="egtB_X_signatur"/>
    <property type="match status" value="1"/>
</dbReference>
<dbReference type="NCBIfam" id="NF041186">
    <property type="entry name" value="SenA"/>
    <property type="match status" value="1"/>
</dbReference>
<name>A0A2S0N4J1_9BURK</name>
<keyword evidence="4" id="KW-1185">Reference proteome</keyword>
<dbReference type="OrthoDB" id="9768004at2"/>
<dbReference type="EMBL" id="CP027669">
    <property type="protein sequence ID" value="AVO43070.1"/>
    <property type="molecule type" value="Genomic_DNA"/>
</dbReference>
<evidence type="ECO:0000313" key="3">
    <source>
        <dbReference type="EMBL" id="AVO43070.1"/>
    </source>
</evidence>
<dbReference type="PANTHER" id="PTHR23150:SF36">
    <property type="entry name" value="HERCYNINE OXYGENASE"/>
    <property type="match status" value="1"/>
</dbReference>
<dbReference type="Pfam" id="PF03781">
    <property type="entry name" value="FGE-sulfatase"/>
    <property type="match status" value="2"/>
</dbReference>
<dbReference type="InterPro" id="IPR016187">
    <property type="entry name" value="CTDL_fold"/>
</dbReference>
<dbReference type="InterPro" id="IPR005532">
    <property type="entry name" value="SUMF_dom"/>
</dbReference>
<evidence type="ECO:0000256" key="1">
    <source>
        <dbReference type="SAM" id="MobiDB-lite"/>
    </source>
</evidence>
<feature type="region of interest" description="Disordered" evidence="1">
    <location>
        <begin position="1"/>
        <end position="21"/>
    </location>
</feature>
<reference evidence="3 4" key="1">
    <citation type="submission" date="2018-03" db="EMBL/GenBank/DDBJ databases">
        <title>Genome sequencing of Simplicispira sp.</title>
        <authorList>
            <person name="Kim S.-J."/>
            <person name="Heo J."/>
            <person name="Kwon S.-W."/>
        </authorList>
    </citation>
    <scope>NUCLEOTIDE SEQUENCE [LARGE SCALE GENOMIC DNA]</scope>
    <source>
        <strain evidence="3 4">SC1-8</strain>
    </source>
</reference>
<feature type="domain" description="Sulfatase-modifying factor enzyme-like" evidence="2">
    <location>
        <begin position="208"/>
        <end position="346"/>
    </location>
</feature>
<organism evidence="3 4">
    <name type="scientific">Simplicispira suum</name>
    <dbReference type="NCBI Taxonomy" id="2109915"/>
    <lineage>
        <taxon>Bacteria</taxon>
        <taxon>Pseudomonadati</taxon>
        <taxon>Pseudomonadota</taxon>
        <taxon>Betaproteobacteria</taxon>
        <taxon>Burkholderiales</taxon>
        <taxon>Comamonadaceae</taxon>
        <taxon>Simplicispira</taxon>
    </lineage>
</organism>
<gene>
    <name evidence="3" type="ORF">C6571_04790</name>
</gene>
<dbReference type="InterPro" id="IPR042095">
    <property type="entry name" value="SUMF_sf"/>
</dbReference>
<protein>
    <recommendedName>
        <fullName evidence="2">Sulfatase-modifying factor enzyme-like domain-containing protein</fullName>
    </recommendedName>
</protein>
<sequence>MLIQAHAPTRRPAPGAADSPGLRIRSADAEQIALALREGREQLLAMFSGFEAALGTQGLAIAFDPVLNLPLWELGHIGWFEEWWIRRNPERTRGTHCSAALHRLDSLLPGADALYDSSNVPHATRWRLALPDADATRTYLARVREQTLALLPTGAADAQALYFFRLALLHEDMHREAWFMMAQHLNIELGLALPEACGALPQDTGEWAVPGGARRVGGGAEGFSFDNELQAHTPFVEPFRMDRAAMTWRRYLPFVQAGGYDDAGLWTPEGWQWRQQHSDGMPLHTRIADGEWQQRRFGHWRVLNQDTPAMHLSAHEAAAWCRFAGRRLPTEFEWESAARLAAEQTEAFDWGRVWEWTASAFAPYAGFAPHPYRDYSAPFFDGRPVLRGGSLATHARMLHPAYRNYFAADRRDVFAGFRSCAVG</sequence>
<dbReference type="KEGG" id="simp:C6571_04790"/>
<dbReference type="AlphaFoldDB" id="A0A2S0N4J1"/>
<evidence type="ECO:0000259" key="2">
    <source>
        <dbReference type="Pfam" id="PF03781"/>
    </source>
</evidence>
<dbReference type="InterPro" id="IPR051043">
    <property type="entry name" value="Sulfatase_Mod_Factor_Kinase"/>
</dbReference>
<dbReference type="Proteomes" id="UP000239326">
    <property type="component" value="Chromosome"/>
</dbReference>
<accession>A0A2S0N4J1</accession>